<dbReference type="InterPro" id="IPR000719">
    <property type="entry name" value="Prot_kinase_dom"/>
</dbReference>
<evidence type="ECO:0000313" key="9">
    <source>
        <dbReference type="Proteomes" id="UP000631114"/>
    </source>
</evidence>
<evidence type="ECO:0000256" key="3">
    <source>
        <dbReference type="ARBA" id="ARBA00022741"/>
    </source>
</evidence>
<keyword evidence="2" id="KW-0808">Transferase</keyword>
<proteinExistence type="predicted"/>
<dbReference type="InterPro" id="IPR050205">
    <property type="entry name" value="CDPK_Ser/Thr_kinases"/>
</dbReference>
<keyword evidence="1" id="KW-0723">Serine/threonine-protein kinase</keyword>
<keyword evidence="9" id="KW-1185">Reference proteome</keyword>
<dbReference type="PROSITE" id="PS50011">
    <property type="entry name" value="PROTEIN_KINASE_DOM"/>
    <property type="match status" value="1"/>
</dbReference>
<dbReference type="InterPro" id="IPR011009">
    <property type="entry name" value="Kinase-like_dom_sf"/>
</dbReference>
<feature type="domain" description="Protein kinase" evidence="7">
    <location>
        <begin position="1"/>
        <end position="213"/>
    </location>
</feature>
<name>A0A835H7X4_9MAGN</name>
<feature type="region of interest" description="Disordered" evidence="6">
    <location>
        <begin position="18"/>
        <end position="55"/>
    </location>
</feature>
<dbReference type="Proteomes" id="UP000631114">
    <property type="component" value="Unassembled WGS sequence"/>
</dbReference>
<organism evidence="8 9">
    <name type="scientific">Coptis chinensis</name>
    <dbReference type="NCBI Taxonomy" id="261450"/>
    <lineage>
        <taxon>Eukaryota</taxon>
        <taxon>Viridiplantae</taxon>
        <taxon>Streptophyta</taxon>
        <taxon>Embryophyta</taxon>
        <taxon>Tracheophyta</taxon>
        <taxon>Spermatophyta</taxon>
        <taxon>Magnoliopsida</taxon>
        <taxon>Ranunculales</taxon>
        <taxon>Ranunculaceae</taxon>
        <taxon>Coptidoideae</taxon>
        <taxon>Coptis</taxon>
    </lineage>
</organism>
<comment type="caution">
    <text evidence="8">The sequence shown here is derived from an EMBL/GenBank/DDBJ whole genome shotgun (WGS) entry which is preliminary data.</text>
</comment>
<feature type="compositionally biased region" description="Basic and acidic residues" evidence="6">
    <location>
        <begin position="18"/>
        <end position="46"/>
    </location>
</feature>
<evidence type="ECO:0000256" key="2">
    <source>
        <dbReference type="ARBA" id="ARBA00022679"/>
    </source>
</evidence>
<dbReference type="PANTHER" id="PTHR24349">
    <property type="entry name" value="SERINE/THREONINE-PROTEIN KINASE"/>
    <property type="match status" value="1"/>
</dbReference>
<sequence length="213" mass="24272">MALIPLITYEIPYEDKIQAKKDNSTHNKEQQDVGKEFTKENPKKESTLPTMEPSVKESMSQGVNNHVFWVFGNKTANVRDLFKFGRKLGQGQIGSTYLCIENSTGINERKAAKLTRIVVEVIETCQSLGVMHRDLKPDNFVLVNKDNDFSLKAIDFGFSVFFKPGIMLLLLSFNCWVPHHVMERLGGIVHIRVERSHGIVRKVLERSARIVRS</sequence>
<keyword evidence="3" id="KW-0547">Nucleotide-binding</keyword>
<gene>
    <name evidence="8" type="ORF">IFM89_028933</name>
</gene>
<dbReference type="InterPro" id="IPR008271">
    <property type="entry name" value="Ser/Thr_kinase_AS"/>
</dbReference>
<dbReference type="EMBL" id="JADFTS010000008">
    <property type="protein sequence ID" value="KAF9594276.1"/>
    <property type="molecule type" value="Genomic_DNA"/>
</dbReference>
<keyword evidence="5" id="KW-0067">ATP-binding</keyword>
<accession>A0A835H7X4</accession>
<dbReference type="GO" id="GO:0005524">
    <property type="term" value="F:ATP binding"/>
    <property type="evidence" value="ECO:0007669"/>
    <property type="project" value="UniProtKB-KW"/>
</dbReference>
<evidence type="ECO:0000256" key="1">
    <source>
        <dbReference type="ARBA" id="ARBA00022527"/>
    </source>
</evidence>
<reference evidence="8 9" key="1">
    <citation type="submission" date="2020-10" db="EMBL/GenBank/DDBJ databases">
        <title>The Coptis chinensis genome and diversification of protoberbering-type alkaloids.</title>
        <authorList>
            <person name="Wang B."/>
            <person name="Shu S."/>
            <person name="Song C."/>
            <person name="Liu Y."/>
        </authorList>
    </citation>
    <scope>NUCLEOTIDE SEQUENCE [LARGE SCALE GENOMIC DNA]</scope>
    <source>
        <strain evidence="8">HL-2020</strain>
        <tissue evidence="8">Leaf</tissue>
    </source>
</reference>
<dbReference type="PROSITE" id="PS00108">
    <property type="entry name" value="PROTEIN_KINASE_ST"/>
    <property type="match status" value="1"/>
</dbReference>
<evidence type="ECO:0000313" key="8">
    <source>
        <dbReference type="EMBL" id="KAF9594276.1"/>
    </source>
</evidence>
<protein>
    <recommendedName>
        <fullName evidence="7">Protein kinase domain-containing protein</fullName>
    </recommendedName>
</protein>
<keyword evidence="4" id="KW-0418">Kinase</keyword>
<evidence type="ECO:0000256" key="4">
    <source>
        <dbReference type="ARBA" id="ARBA00022777"/>
    </source>
</evidence>
<dbReference type="GO" id="GO:0004674">
    <property type="term" value="F:protein serine/threonine kinase activity"/>
    <property type="evidence" value="ECO:0007669"/>
    <property type="project" value="UniProtKB-KW"/>
</dbReference>
<evidence type="ECO:0000256" key="6">
    <source>
        <dbReference type="SAM" id="MobiDB-lite"/>
    </source>
</evidence>
<dbReference type="Gene3D" id="1.10.510.10">
    <property type="entry name" value="Transferase(Phosphotransferase) domain 1"/>
    <property type="match status" value="1"/>
</dbReference>
<dbReference type="OrthoDB" id="40902at2759"/>
<dbReference type="Pfam" id="PF00069">
    <property type="entry name" value="Pkinase"/>
    <property type="match status" value="1"/>
</dbReference>
<evidence type="ECO:0000259" key="7">
    <source>
        <dbReference type="PROSITE" id="PS50011"/>
    </source>
</evidence>
<dbReference type="AlphaFoldDB" id="A0A835H7X4"/>
<evidence type="ECO:0000256" key="5">
    <source>
        <dbReference type="ARBA" id="ARBA00022840"/>
    </source>
</evidence>
<dbReference type="SUPFAM" id="SSF56112">
    <property type="entry name" value="Protein kinase-like (PK-like)"/>
    <property type="match status" value="1"/>
</dbReference>